<evidence type="ECO:0000256" key="8">
    <source>
        <dbReference type="ARBA" id="ARBA00048109"/>
    </source>
</evidence>
<keyword evidence="5" id="KW-0808">Transferase</keyword>
<dbReference type="InterPro" id="IPR050583">
    <property type="entry name" value="Mycobacterial_A85_antigen"/>
</dbReference>
<name>A0ABY9RIY9_9BURK</name>
<dbReference type="PROSITE" id="PS51318">
    <property type="entry name" value="TAT"/>
    <property type="match status" value="1"/>
</dbReference>
<dbReference type="Pfam" id="PF00756">
    <property type="entry name" value="Esterase"/>
    <property type="match status" value="1"/>
</dbReference>
<organism evidence="10 11">
    <name type="scientific">Undibacterium cyanobacteriorum</name>
    <dbReference type="NCBI Taxonomy" id="3073561"/>
    <lineage>
        <taxon>Bacteria</taxon>
        <taxon>Pseudomonadati</taxon>
        <taxon>Pseudomonadota</taxon>
        <taxon>Betaproteobacteria</taxon>
        <taxon>Burkholderiales</taxon>
        <taxon>Oxalobacteraceae</taxon>
        <taxon>Undibacterium</taxon>
    </lineage>
</organism>
<dbReference type="GO" id="GO:0016787">
    <property type="term" value="F:hydrolase activity"/>
    <property type="evidence" value="ECO:0007669"/>
    <property type="project" value="UniProtKB-KW"/>
</dbReference>
<dbReference type="Proteomes" id="UP001181355">
    <property type="component" value="Chromosome"/>
</dbReference>
<evidence type="ECO:0000256" key="2">
    <source>
        <dbReference type="ARBA" id="ARBA00005874"/>
    </source>
</evidence>
<keyword evidence="6" id="KW-0012">Acyltransferase</keyword>
<evidence type="ECO:0000313" key="10">
    <source>
        <dbReference type="EMBL" id="WMW81188.1"/>
    </source>
</evidence>
<dbReference type="SUPFAM" id="SSF53474">
    <property type="entry name" value="alpha/beta-Hydrolases"/>
    <property type="match status" value="1"/>
</dbReference>
<dbReference type="InterPro" id="IPR029058">
    <property type="entry name" value="AB_hydrolase_fold"/>
</dbReference>
<dbReference type="InterPro" id="IPR000801">
    <property type="entry name" value="Esterase-like"/>
</dbReference>
<evidence type="ECO:0000313" key="11">
    <source>
        <dbReference type="Proteomes" id="UP001181355"/>
    </source>
</evidence>
<dbReference type="PANTHER" id="PTHR48098">
    <property type="entry name" value="ENTEROCHELIN ESTERASE-RELATED"/>
    <property type="match status" value="1"/>
</dbReference>
<evidence type="ECO:0000256" key="1">
    <source>
        <dbReference type="ARBA" id="ARBA00000697"/>
    </source>
</evidence>
<evidence type="ECO:0000256" key="4">
    <source>
        <dbReference type="ARBA" id="ARBA00013244"/>
    </source>
</evidence>
<comment type="similarity">
    <text evidence="2">Belongs to the mycobacterial A85 antigen family.</text>
</comment>
<feature type="signal peptide" evidence="9">
    <location>
        <begin position="1"/>
        <end position="30"/>
    </location>
</feature>
<dbReference type="InterPro" id="IPR006311">
    <property type="entry name" value="TAT_signal"/>
</dbReference>
<evidence type="ECO:0000256" key="7">
    <source>
        <dbReference type="ARBA" id="ARBA00032572"/>
    </source>
</evidence>
<dbReference type="Gene3D" id="3.40.50.1820">
    <property type="entry name" value="alpha/beta hydrolase"/>
    <property type="match status" value="1"/>
</dbReference>
<evidence type="ECO:0000256" key="5">
    <source>
        <dbReference type="ARBA" id="ARBA00022679"/>
    </source>
</evidence>
<comment type="catalytic activity">
    <reaction evidence="8">
        <text>an acyl-CoA + a 1,2-diacyl-sn-glycerol = a triacyl-sn-glycerol + CoA</text>
        <dbReference type="Rhea" id="RHEA:10868"/>
        <dbReference type="ChEBI" id="CHEBI:17815"/>
        <dbReference type="ChEBI" id="CHEBI:57287"/>
        <dbReference type="ChEBI" id="CHEBI:58342"/>
        <dbReference type="ChEBI" id="CHEBI:64615"/>
        <dbReference type="EC" id="2.3.1.20"/>
    </reaction>
</comment>
<keyword evidence="10" id="KW-0378">Hydrolase</keyword>
<keyword evidence="9" id="KW-0732">Signal</keyword>
<protein>
    <recommendedName>
        <fullName evidence="7">Acyl-CoA:diacylglycerol acyltransferase</fullName>
        <ecNumber evidence="3">2.3.1.122</ecNumber>
        <ecNumber evidence="4">2.3.1.20</ecNumber>
    </recommendedName>
</protein>
<evidence type="ECO:0000256" key="9">
    <source>
        <dbReference type="SAM" id="SignalP"/>
    </source>
</evidence>
<comment type="catalytic activity">
    <reaction evidence="1">
        <text>2 alpha,alpha'-trehalose 6-mycolate = alpha,alpha'-trehalose 6,6'-bismycolate + alpha,alpha-trehalose</text>
        <dbReference type="Rhea" id="RHEA:23472"/>
        <dbReference type="ChEBI" id="CHEBI:16551"/>
        <dbReference type="ChEBI" id="CHEBI:18195"/>
        <dbReference type="ChEBI" id="CHEBI:18234"/>
        <dbReference type="EC" id="2.3.1.122"/>
    </reaction>
</comment>
<reference evidence="10" key="1">
    <citation type="submission" date="2023-09" db="EMBL/GenBank/DDBJ databases">
        <title>Undibacterium sp. 20NA77.5 isolated from freshwater.</title>
        <authorList>
            <person name="Le V."/>
            <person name="Ko S.-R."/>
            <person name="Ahn C.-Y."/>
            <person name="Oh H.-M."/>
        </authorList>
    </citation>
    <scope>NUCLEOTIDE SEQUENCE</scope>
    <source>
        <strain evidence="10">20NA77.5</strain>
    </source>
</reference>
<keyword evidence="11" id="KW-1185">Reference proteome</keyword>
<feature type="chain" id="PRO_5047038412" description="Acyl-CoA:diacylglycerol acyltransferase" evidence="9">
    <location>
        <begin position="31"/>
        <end position="317"/>
    </location>
</feature>
<evidence type="ECO:0000256" key="3">
    <source>
        <dbReference type="ARBA" id="ARBA00012820"/>
    </source>
</evidence>
<dbReference type="RefSeq" id="WP_309482678.1">
    <property type="nucleotide sequence ID" value="NZ_CP133720.1"/>
</dbReference>
<sequence>MNPRRHFLQQGCTLASLALLTPLLSTSVHAQTGGRFIDIEAFPSQSIKPRKVRIWLPPDYDEKQSHATLYMHDGQNLFEPADSFAYGAWGVDKHIVALHRKGAIQNCIVIAIWNGQQDRSREYGPQAPIETLPPELQARIPRPGSAGKTSPQSDAYIRFLAEELVPYIDQHFPTKRDASHRFLMGSSMGGLISLYALANYPQTFGGAACLSIHWIIATNPELTTPPQHEILARVAQTYRDWLTQHLPTAGQHRIYFDHGDQGLDALYGSHQQAVDEIMRAKGYRSGMDWQTRYFPGTDHNEREWRARLAEPLTFLLK</sequence>
<gene>
    <name evidence="10" type="ORF">RF679_02610</name>
</gene>
<dbReference type="EC" id="2.3.1.20" evidence="4"/>
<dbReference type="PANTHER" id="PTHR48098:SF6">
    <property type="entry name" value="FERRI-BACILLIBACTIN ESTERASE BESA"/>
    <property type="match status" value="1"/>
</dbReference>
<dbReference type="EC" id="2.3.1.122" evidence="3"/>
<proteinExistence type="inferred from homology"/>
<evidence type="ECO:0000256" key="6">
    <source>
        <dbReference type="ARBA" id="ARBA00023315"/>
    </source>
</evidence>
<dbReference type="EMBL" id="CP133720">
    <property type="protein sequence ID" value="WMW81188.1"/>
    <property type="molecule type" value="Genomic_DNA"/>
</dbReference>
<accession>A0ABY9RIY9</accession>